<organism evidence="4 5">
    <name type="scientific">Ooceraea biroi</name>
    <name type="common">Clonal raider ant</name>
    <name type="synonym">Cerapachys biroi</name>
    <dbReference type="NCBI Taxonomy" id="2015173"/>
    <lineage>
        <taxon>Eukaryota</taxon>
        <taxon>Metazoa</taxon>
        <taxon>Ecdysozoa</taxon>
        <taxon>Arthropoda</taxon>
        <taxon>Hexapoda</taxon>
        <taxon>Insecta</taxon>
        <taxon>Pterygota</taxon>
        <taxon>Neoptera</taxon>
        <taxon>Endopterygota</taxon>
        <taxon>Hymenoptera</taxon>
        <taxon>Apocrita</taxon>
        <taxon>Aculeata</taxon>
        <taxon>Formicoidea</taxon>
        <taxon>Formicidae</taxon>
        <taxon>Dorylinae</taxon>
        <taxon>Ooceraea</taxon>
    </lineage>
</organism>
<dbReference type="GO" id="GO:0070124">
    <property type="term" value="P:mitochondrial translational initiation"/>
    <property type="evidence" value="ECO:0007669"/>
    <property type="project" value="TreeGrafter"/>
</dbReference>
<evidence type="ECO:0000313" key="4">
    <source>
        <dbReference type="EMBL" id="EZA49421.1"/>
    </source>
</evidence>
<dbReference type="PANTHER" id="PTHR10938">
    <property type="entry name" value="TRANSLATION INITIATION FACTOR IF-3"/>
    <property type="match status" value="1"/>
</dbReference>
<keyword evidence="2" id="KW-0396">Initiation factor</keyword>
<dbReference type="Gene3D" id="3.30.110.10">
    <property type="entry name" value="Translation initiation factor 3 (IF-3), C-terminal domain"/>
    <property type="match status" value="1"/>
</dbReference>
<dbReference type="GO" id="GO:0005739">
    <property type="term" value="C:mitochondrion"/>
    <property type="evidence" value="ECO:0007669"/>
    <property type="project" value="TreeGrafter"/>
</dbReference>
<dbReference type="AlphaFoldDB" id="A0A026W1F9"/>
<reference evidence="4 5" key="1">
    <citation type="journal article" date="2014" name="Curr. Biol.">
        <title>The genome of the clonal raider ant Cerapachys biroi.</title>
        <authorList>
            <person name="Oxley P.R."/>
            <person name="Ji L."/>
            <person name="Fetter-Pruneda I."/>
            <person name="McKenzie S.K."/>
            <person name="Li C."/>
            <person name="Hu H."/>
            <person name="Zhang G."/>
            <person name="Kronauer D.J."/>
        </authorList>
    </citation>
    <scope>NUCLEOTIDE SEQUENCE [LARGE SCALE GENOMIC DNA]</scope>
</reference>
<dbReference type="GO" id="GO:0003743">
    <property type="term" value="F:translation initiation factor activity"/>
    <property type="evidence" value="ECO:0007669"/>
    <property type="project" value="UniProtKB-KW"/>
</dbReference>
<dbReference type="GO" id="GO:0032790">
    <property type="term" value="P:ribosome disassembly"/>
    <property type="evidence" value="ECO:0007669"/>
    <property type="project" value="TreeGrafter"/>
</dbReference>
<evidence type="ECO:0000256" key="3">
    <source>
        <dbReference type="ARBA" id="ARBA00022917"/>
    </source>
</evidence>
<dbReference type="InterPro" id="IPR036788">
    <property type="entry name" value="T_IF-3_C_sf"/>
</dbReference>
<accession>A0A026W1F9</accession>
<evidence type="ECO:0000313" key="5">
    <source>
        <dbReference type="Proteomes" id="UP000053097"/>
    </source>
</evidence>
<dbReference type="GO" id="GO:0043022">
    <property type="term" value="F:ribosome binding"/>
    <property type="evidence" value="ECO:0007669"/>
    <property type="project" value="TreeGrafter"/>
</dbReference>
<comment type="similarity">
    <text evidence="1">Belongs to the IF-3 family.</text>
</comment>
<evidence type="ECO:0000256" key="2">
    <source>
        <dbReference type="ARBA" id="ARBA00022540"/>
    </source>
</evidence>
<name>A0A026W1F9_OOCBI</name>
<dbReference type="InterPro" id="IPR001288">
    <property type="entry name" value="Translation_initiation_fac_3"/>
</dbReference>
<gene>
    <name evidence="4" type="ORF">X777_11919</name>
</gene>
<keyword evidence="5" id="KW-1185">Reference proteome</keyword>
<dbReference type="OrthoDB" id="21573at2759"/>
<proteinExistence type="inferred from homology"/>
<sequence>MDPFRLLMTPTVLQRAVHLVRRFDQCRCGLRAFSKKSIAALDAANDGIKKPRPKTVEVPKITLISLDNSITVTILEDAQRLAKRRNLTLTKITDFDSKTQRAVYKLLSNSDHIEETDEIAEVEVEDKDKDEQKLRSEKMFYISAKIAEHDLKTKLKNIVKLLNKKHKIKLVIKDDSHENKTKSIIQDMIKDHGSIQQMQSKKNMALLVITPLSNNDTSANSKETISANSQSNNA</sequence>
<dbReference type="EMBL" id="KK107519">
    <property type="protein sequence ID" value="EZA49421.1"/>
    <property type="molecule type" value="Genomic_DNA"/>
</dbReference>
<evidence type="ECO:0000256" key="1">
    <source>
        <dbReference type="ARBA" id="ARBA00005439"/>
    </source>
</evidence>
<keyword evidence="3" id="KW-0648">Protein biosynthesis</keyword>
<dbReference type="SUPFAM" id="SSF55200">
    <property type="entry name" value="Translation initiation factor IF3, C-terminal domain"/>
    <property type="match status" value="1"/>
</dbReference>
<dbReference type="Proteomes" id="UP000053097">
    <property type="component" value="Unassembled WGS sequence"/>
</dbReference>
<evidence type="ECO:0008006" key="6">
    <source>
        <dbReference type="Google" id="ProtNLM"/>
    </source>
</evidence>
<dbReference type="OMA" id="QYENRIT"/>
<dbReference type="PANTHER" id="PTHR10938:SF0">
    <property type="entry name" value="TRANSLATION INITIATION FACTOR IF-3, MITOCHONDRIAL"/>
    <property type="match status" value="1"/>
</dbReference>
<protein>
    <recommendedName>
        <fullName evidence="6">Translation initiation factor IF-3, mitochondrial</fullName>
    </recommendedName>
</protein>